<feature type="binding site" evidence="1">
    <location>
        <position position="402"/>
    </location>
    <ligand>
        <name>adenosylcob(III)alamin</name>
        <dbReference type="ChEBI" id="CHEBI:18408"/>
    </ligand>
</feature>
<dbReference type="Proteomes" id="UP001055111">
    <property type="component" value="Unassembled WGS sequence"/>
</dbReference>
<keyword evidence="1" id="KW-0170">Cobalt</keyword>
<dbReference type="Gene3D" id="3.20.20.70">
    <property type="entry name" value="Aldolase class I"/>
    <property type="match status" value="1"/>
</dbReference>
<protein>
    <recommendedName>
        <fullName evidence="1">Ethanolamine ammonia-lyase large subunit</fullName>
        <shortName evidence="1">EAL large subunit</shortName>
        <ecNumber evidence="1">4.3.1.7</ecNumber>
    </recommendedName>
</protein>
<dbReference type="GO" id="GO:0005829">
    <property type="term" value="C:cytosol"/>
    <property type="evidence" value="ECO:0007669"/>
    <property type="project" value="TreeGrafter"/>
</dbReference>
<dbReference type="HAMAP" id="MF_00861">
    <property type="entry name" value="EutB"/>
    <property type="match status" value="1"/>
</dbReference>
<evidence type="ECO:0000313" key="2">
    <source>
        <dbReference type="EMBL" id="GJH24655.1"/>
    </source>
</evidence>
<dbReference type="Gene3D" id="1.10.220.70">
    <property type="entry name" value="lyase"/>
    <property type="match status" value="1"/>
</dbReference>
<comment type="similarity">
    <text evidence="1">Belongs to the EutB family.</text>
</comment>
<feature type="binding site" evidence="1">
    <location>
        <position position="363"/>
    </location>
    <ligand>
        <name>substrate</name>
    </ligand>
</feature>
<dbReference type="GO" id="GO:0006520">
    <property type="term" value="P:amino acid metabolic process"/>
    <property type="evidence" value="ECO:0007669"/>
    <property type="project" value="InterPro"/>
</dbReference>
<feature type="binding site" evidence="1">
    <location>
        <position position="296"/>
    </location>
    <ligand>
        <name>adenosylcob(III)alamin</name>
        <dbReference type="ChEBI" id="CHEBI:18408"/>
    </ligand>
</feature>
<dbReference type="RefSeq" id="WP_238211107.1">
    <property type="nucleotide sequence ID" value="NZ_BPUS01000002.1"/>
</dbReference>
<keyword evidence="1" id="KW-1283">Bacterial microcompartment</keyword>
<keyword evidence="1" id="KW-0456">Lyase</keyword>
<reference evidence="2" key="1">
    <citation type="submission" date="2022-09" db="EMBL/GenBank/DDBJ databases">
        <title>Isolation and characterization of 3-chlorobenzoate degrading bacteria from soils in Shizuoka.</title>
        <authorList>
            <person name="Ifat A."/>
            <person name="Ogawa N."/>
            <person name="Kimbara K."/>
            <person name="Moriuchi R."/>
            <person name="Dohra H."/>
            <person name="Shintani M."/>
        </authorList>
    </citation>
    <scope>NUCLEOTIDE SEQUENCE</scope>
    <source>
        <strain evidence="2">19CS4-2</strain>
    </source>
</reference>
<feature type="binding site" evidence="1">
    <location>
        <position position="194"/>
    </location>
    <ligand>
        <name>adenosylcob(III)alamin</name>
        <dbReference type="ChEBI" id="CHEBI:18408"/>
    </ligand>
</feature>
<dbReference type="GO" id="GO:0008851">
    <property type="term" value="F:ethanolamine ammonia-lyase activity"/>
    <property type="evidence" value="ECO:0007669"/>
    <property type="project" value="UniProtKB-UniRule"/>
</dbReference>
<dbReference type="InterPro" id="IPR044939">
    <property type="entry name" value="EutB_dom_2_sf"/>
</dbReference>
<dbReference type="GO" id="GO:0009350">
    <property type="term" value="C:ethanolamine ammonia-lyase complex"/>
    <property type="evidence" value="ECO:0007669"/>
    <property type="project" value="UniProtKB-UniRule"/>
</dbReference>
<evidence type="ECO:0000256" key="1">
    <source>
        <dbReference type="HAMAP-Rule" id="MF_00861"/>
    </source>
</evidence>
<dbReference type="EMBL" id="BPUS01000002">
    <property type="protein sequence ID" value="GJH24655.1"/>
    <property type="molecule type" value="Genomic_DNA"/>
</dbReference>
<dbReference type="InterPro" id="IPR013785">
    <property type="entry name" value="Aldolase_TIM"/>
</dbReference>
<dbReference type="Pfam" id="PF06751">
    <property type="entry name" value="EutB"/>
    <property type="match status" value="1"/>
</dbReference>
<dbReference type="InterPro" id="IPR044941">
    <property type="entry name" value="EutB_N_sf"/>
</dbReference>
<keyword evidence="1" id="KW-0846">Cobalamin</keyword>
<dbReference type="GO" id="GO:0046336">
    <property type="term" value="P:ethanolamine catabolic process"/>
    <property type="evidence" value="ECO:0007669"/>
    <property type="project" value="UniProtKB-UniRule"/>
</dbReference>
<dbReference type="Gene3D" id="2.30.170.30">
    <property type="entry name" value="ethanolamine ammonia-lyase heavy chain domain like"/>
    <property type="match status" value="1"/>
</dbReference>
<comment type="caution">
    <text evidence="2">The sequence shown here is derived from an EMBL/GenBank/DDBJ whole genome shotgun (WGS) entry which is preliminary data.</text>
</comment>
<evidence type="ECO:0000313" key="3">
    <source>
        <dbReference type="Proteomes" id="UP001055111"/>
    </source>
</evidence>
<comment type="subunit">
    <text evidence="1">The basic unit is a heterodimer which dimerizes to form tetramers. The heterotetramers trimerize; 6 large subunits form a core ring with 6 small subunits projecting outwards.</text>
</comment>
<dbReference type="InterPro" id="IPR010628">
    <property type="entry name" value="EutB"/>
</dbReference>
<feature type="binding site" evidence="1">
    <location>
        <position position="246"/>
    </location>
    <ligand>
        <name>adenosylcob(III)alamin</name>
        <dbReference type="ChEBI" id="CHEBI:18408"/>
    </ligand>
</feature>
<dbReference type="PANTHER" id="PTHR39329">
    <property type="entry name" value="ETHANOLAMINE AMMONIA-LYASE HEAVY CHAIN"/>
    <property type="match status" value="1"/>
</dbReference>
<comment type="pathway">
    <text evidence="1">Amine and polyamine degradation; ethanolamine degradation.</text>
</comment>
<dbReference type="PIRSF" id="PIRSF018788">
    <property type="entry name" value="EutB"/>
    <property type="match status" value="1"/>
</dbReference>
<name>A0AA37I759_9BURK</name>
<dbReference type="EC" id="4.3.1.7" evidence="1"/>
<feature type="binding site" evidence="1">
    <location>
        <begin position="160"/>
        <end position="162"/>
    </location>
    <ligand>
        <name>substrate</name>
    </ligand>
</feature>
<dbReference type="NCBIfam" id="NF011649">
    <property type="entry name" value="PRK15067.1"/>
    <property type="match status" value="1"/>
</dbReference>
<comment type="catalytic activity">
    <reaction evidence="1">
        <text>ethanolamine = acetaldehyde + NH4(+)</text>
        <dbReference type="Rhea" id="RHEA:15313"/>
        <dbReference type="ChEBI" id="CHEBI:15343"/>
        <dbReference type="ChEBI" id="CHEBI:28938"/>
        <dbReference type="ChEBI" id="CHEBI:57603"/>
        <dbReference type="EC" id="4.3.1.7"/>
    </reaction>
</comment>
<dbReference type="AlphaFoldDB" id="A0AA37I759"/>
<accession>A0AA37I759</accession>
<comment type="subcellular location">
    <subcellularLocation>
        <location evidence="1">Bacterial microcompartment</location>
    </subcellularLocation>
</comment>
<dbReference type="GO" id="GO:0031419">
    <property type="term" value="F:cobalamin binding"/>
    <property type="evidence" value="ECO:0007669"/>
    <property type="project" value="UniProtKB-UniRule"/>
</dbReference>
<feature type="binding site" evidence="1">
    <location>
        <position position="193"/>
    </location>
    <ligand>
        <name>substrate</name>
    </ligand>
</feature>
<comment type="cofactor">
    <cofactor evidence="1">
        <name>adenosylcob(III)alamin</name>
        <dbReference type="ChEBI" id="CHEBI:18408"/>
    </cofactor>
    <text evidence="1">Binds between the large and small subunits.</text>
</comment>
<dbReference type="PANTHER" id="PTHR39329:SF1">
    <property type="entry name" value="ETHANOLAMINE AMMONIA-LYASE LARGE SUBUNIT"/>
    <property type="match status" value="1"/>
</dbReference>
<comment type="function">
    <text evidence="1">Catalyzes the deamination of various vicinal amino-alcohols to oxo compounds. Allows this organism to utilize ethanolamine as the sole source of nitrogen and carbon in the presence of vitamin B12.</text>
</comment>
<gene>
    <name evidence="1" type="primary">eutB</name>
    <name evidence="2" type="ORF">CBA19CS42_09085</name>
</gene>
<organism evidence="2 3">
    <name type="scientific">Caballeronia novacaledonica</name>
    <dbReference type="NCBI Taxonomy" id="1544861"/>
    <lineage>
        <taxon>Bacteria</taxon>
        <taxon>Pseudomonadati</taxon>
        <taxon>Pseudomonadota</taxon>
        <taxon>Betaproteobacteria</taxon>
        <taxon>Burkholderiales</taxon>
        <taxon>Burkholderiaceae</taxon>
        <taxon>Caballeronia</taxon>
    </lineage>
</organism>
<feature type="binding site" evidence="1">
    <location>
        <position position="288"/>
    </location>
    <ligand>
        <name>substrate</name>
    </ligand>
</feature>
<dbReference type="GO" id="GO:0031471">
    <property type="term" value="C:ethanolamine degradation polyhedral organelle"/>
    <property type="evidence" value="ECO:0007669"/>
    <property type="project" value="UniProtKB-UniRule"/>
</dbReference>
<proteinExistence type="inferred from homology"/>
<sequence length="459" mass="49829">MSFSETVGVRTYRFDDLATLLAKASPRRSGDELAGIAAATEEERAAAKLALSAVPLRAFIEEAFIPYEDDEVTRLIIDEHSKDAFAAVSHLTVGEFREWLLADSTDTAALVAVSQGLTPEMVAAVSKLMRNQDLILAAKKRPVVTRFRNTVGLPGHMSVRLQPNHPTDDVQGIAASMIDGLMYGCGDAMIGINPASDSPQAIGNLLAMMDAFRERYDVPTQTCVLTHVTNTLAAMEQGAPVDLVFQSIAGTQKANASFGISIALLQEAYEAGLSLKRGTVGENLMYFETGQGSALSASAHHGVDQQTCEARAYAVARRFNPFLVNTVVGFIGPEYLYDGKQIIRAGLEDHFCAKLLGVPMGCDVCYTNHAEADQDDMDTLLTLLGAANVNFIMGVPGADDVMLNYQSTSFHDALYVRDVLGLKRAPEFEAWLQAIQITNARGMLREQTQWPALIDWMRA</sequence>